<evidence type="ECO:0000313" key="1">
    <source>
        <dbReference type="EMBL" id="MXO88839.1"/>
    </source>
</evidence>
<accession>A0A844ZTD8</accession>
<sequence>MSEPTSFASLGPLLLARKGGAKPALRGANGEDVADDLAQDNEIGADGESIEAQLAAFQDDEALRAEPEVKRQQQALLTRIADANISAADHPGTSDAAQAQAAGRRAAFTLRLDQERHLKLKLASAVLGASAQQLVTRALDQMMAEMPEIEALAAQVTRDGRKA</sequence>
<reference evidence="1 2" key="1">
    <citation type="submission" date="2019-12" db="EMBL/GenBank/DDBJ databases">
        <title>Genomic-based taxomic classification of the family Erythrobacteraceae.</title>
        <authorList>
            <person name="Xu L."/>
        </authorList>
    </citation>
    <scope>NUCLEOTIDE SEQUENCE [LARGE SCALE GENOMIC DNA]</scope>
    <source>
        <strain evidence="1 2">JCM 16339</strain>
    </source>
</reference>
<evidence type="ECO:0000313" key="2">
    <source>
        <dbReference type="Proteomes" id="UP000435243"/>
    </source>
</evidence>
<dbReference type="OrthoDB" id="7507351at2"/>
<comment type="caution">
    <text evidence="1">The sequence shown here is derived from an EMBL/GenBank/DDBJ whole genome shotgun (WGS) entry which is preliminary data.</text>
</comment>
<gene>
    <name evidence="1" type="ORF">GRI32_08810</name>
</gene>
<name>A0A844ZTD8_9SPHN</name>
<dbReference type="RefSeq" id="WP_160591335.1">
    <property type="nucleotide sequence ID" value="NZ_BAAAFP010000003.1"/>
</dbReference>
<proteinExistence type="predicted"/>
<protein>
    <submittedName>
        <fullName evidence="1">Uncharacterized protein</fullName>
    </submittedName>
</protein>
<dbReference type="AlphaFoldDB" id="A0A844ZTD8"/>
<dbReference type="EMBL" id="WTYY01000004">
    <property type="protein sequence ID" value="MXO88839.1"/>
    <property type="molecule type" value="Genomic_DNA"/>
</dbReference>
<keyword evidence="2" id="KW-1185">Reference proteome</keyword>
<dbReference type="Proteomes" id="UP000435243">
    <property type="component" value="Unassembled WGS sequence"/>
</dbReference>
<organism evidence="1 2">
    <name type="scientific">Alteraurantiacibacter aestuarii</name>
    <dbReference type="NCBI Taxonomy" id="650004"/>
    <lineage>
        <taxon>Bacteria</taxon>
        <taxon>Pseudomonadati</taxon>
        <taxon>Pseudomonadota</taxon>
        <taxon>Alphaproteobacteria</taxon>
        <taxon>Sphingomonadales</taxon>
        <taxon>Erythrobacteraceae</taxon>
        <taxon>Alteraurantiacibacter</taxon>
    </lineage>
</organism>